<evidence type="ECO:0000313" key="2">
    <source>
        <dbReference type="EMBL" id="QHT00166.1"/>
    </source>
</evidence>
<dbReference type="Gene3D" id="3.30.710.10">
    <property type="entry name" value="Potassium Channel Kv1.1, Chain A"/>
    <property type="match status" value="1"/>
</dbReference>
<dbReference type="AlphaFoldDB" id="A0A6C0C621"/>
<proteinExistence type="predicted"/>
<dbReference type="EMBL" id="MN739353">
    <property type="protein sequence ID" value="QHT00166.1"/>
    <property type="molecule type" value="Genomic_DNA"/>
</dbReference>
<protein>
    <recommendedName>
        <fullName evidence="1">Potassium channel tetramerisation-type BTB domain-containing protein</fullName>
    </recommendedName>
</protein>
<accession>A0A6C0C621</accession>
<sequence>MSIKLNVSGRNFLVQKETLCKSPLFSNMFEDCEETDDEIMIYRSPMLFEHIYAYLLDDTYQYPKQFKSELDYYQIGEPKEPVCTPCDSSNECNLGTQRTYATPTIIRKSSCVSYNPSRCSYSSFNSCRAGRCPPDNN</sequence>
<evidence type="ECO:0000259" key="1">
    <source>
        <dbReference type="Pfam" id="PF02214"/>
    </source>
</evidence>
<feature type="domain" description="Potassium channel tetramerisation-type BTB" evidence="1">
    <location>
        <begin position="3"/>
        <end position="78"/>
    </location>
</feature>
<reference evidence="2" key="1">
    <citation type="journal article" date="2020" name="Nature">
        <title>Giant virus diversity and host interactions through global metagenomics.</title>
        <authorList>
            <person name="Schulz F."/>
            <person name="Roux S."/>
            <person name="Paez-Espino D."/>
            <person name="Jungbluth S."/>
            <person name="Walsh D.A."/>
            <person name="Denef V.J."/>
            <person name="McMahon K.D."/>
            <person name="Konstantinidis K.T."/>
            <person name="Eloe-Fadrosh E.A."/>
            <person name="Kyrpides N.C."/>
            <person name="Woyke T."/>
        </authorList>
    </citation>
    <scope>NUCLEOTIDE SEQUENCE</scope>
    <source>
        <strain evidence="2">GVMAG-M-3300020192-26</strain>
    </source>
</reference>
<dbReference type="SUPFAM" id="SSF54695">
    <property type="entry name" value="POZ domain"/>
    <property type="match status" value="1"/>
</dbReference>
<dbReference type="Pfam" id="PF02214">
    <property type="entry name" value="BTB_2"/>
    <property type="match status" value="1"/>
</dbReference>
<dbReference type="InterPro" id="IPR011333">
    <property type="entry name" value="SKP1/BTB/POZ_sf"/>
</dbReference>
<name>A0A6C0C621_9ZZZZ</name>
<dbReference type="GO" id="GO:0051260">
    <property type="term" value="P:protein homooligomerization"/>
    <property type="evidence" value="ECO:0007669"/>
    <property type="project" value="InterPro"/>
</dbReference>
<dbReference type="InterPro" id="IPR003131">
    <property type="entry name" value="T1-type_BTB"/>
</dbReference>
<organism evidence="2">
    <name type="scientific">viral metagenome</name>
    <dbReference type="NCBI Taxonomy" id="1070528"/>
    <lineage>
        <taxon>unclassified sequences</taxon>
        <taxon>metagenomes</taxon>
        <taxon>organismal metagenomes</taxon>
    </lineage>
</organism>